<accession>A0A3G8H963</accession>
<dbReference type="SUPFAM" id="SSF53850">
    <property type="entry name" value="Periplasmic binding protein-like II"/>
    <property type="match status" value="1"/>
</dbReference>
<organism evidence="2 3">
    <name type="scientific">Cupriavidus pauculus</name>
    <dbReference type="NCBI Taxonomy" id="82633"/>
    <lineage>
        <taxon>Bacteria</taxon>
        <taxon>Pseudomonadati</taxon>
        <taxon>Pseudomonadota</taxon>
        <taxon>Betaproteobacteria</taxon>
        <taxon>Burkholderiales</taxon>
        <taxon>Burkholderiaceae</taxon>
        <taxon>Cupriavidus</taxon>
    </lineage>
</organism>
<evidence type="ECO:0000313" key="3">
    <source>
        <dbReference type="Proteomes" id="UP000270411"/>
    </source>
</evidence>
<dbReference type="AlphaFoldDB" id="A0A3G8H963"/>
<reference evidence="3" key="1">
    <citation type="submission" date="2018-11" db="EMBL/GenBank/DDBJ databases">
        <title>FDA dAtabase for Regulatory Grade micrObial Sequences (FDA-ARGOS): Supporting development and validation of Infectious Disease Dx tests.</title>
        <authorList>
            <person name="Goldberg B."/>
            <person name="Campos J."/>
            <person name="Tallon L."/>
            <person name="Sadzewicz L."/>
            <person name="Zhao X."/>
            <person name="Vavikolanu K."/>
            <person name="Mehta A."/>
            <person name="Aluvathingal J."/>
            <person name="Nadendla S."/>
            <person name="Geyer C."/>
            <person name="Nandy P."/>
            <person name="Yan Y."/>
            <person name="Sichtig H."/>
        </authorList>
    </citation>
    <scope>NUCLEOTIDE SEQUENCE [LARGE SCALE GENOMIC DNA]</scope>
    <source>
        <strain evidence="3">FDAARGOS_614</strain>
    </source>
</reference>
<feature type="chain" id="PRO_5018287466" evidence="1">
    <location>
        <begin position="19"/>
        <end position="270"/>
    </location>
</feature>
<dbReference type="OrthoDB" id="5599602at2"/>
<name>A0A3G8H963_9BURK</name>
<dbReference type="PANTHER" id="PTHR35841">
    <property type="entry name" value="PHOSPHONATES-BINDING PERIPLASMIC PROTEIN"/>
    <property type="match status" value="1"/>
</dbReference>
<evidence type="ECO:0000256" key="1">
    <source>
        <dbReference type="SAM" id="SignalP"/>
    </source>
</evidence>
<dbReference type="RefSeq" id="WP_124686780.1">
    <property type="nucleotide sequence ID" value="NZ_CP033970.1"/>
</dbReference>
<protein>
    <submittedName>
        <fullName evidence="2">ABC transporter substrate-binding protein</fullName>
    </submittedName>
</protein>
<proteinExistence type="predicted"/>
<dbReference type="PANTHER" id="PTHR35841:SF1">
    <property type="entry name" value="PHOSPHONATES-BINDING PERIPLASMIC PROTEIN"/>
    <property type="match status" value="1"/>
</dbReference>
<dbReference type="Pfam" id="PF12974">
    <property type="entry name" value="Phosphonate-bd"/>
    <property type="match status" value="1"/>
</dbReference>
<evidence type="ECO:0000313" key="2">
    <source>
        <dbReference type="EMBL" id="AZG17051.1"/>
    </source>
</evidence>
<dbReference type="Gene3D" id="3.40.190.10">
    <property type="entry name" value="Periplasmic binding protein-like II"/>
    <property type="match status" value="2"/>
</dbReference>
<dbReference type="KEGG" id="cpau:EHF44_25830"/>
<gene>
    <name evidence="2" type="ORF">EHF44_25830</name>
</gene>
<sequence length="270" mass="28990">MAAGIASFRMYNATPAVAAAWQALFARVFADLSWPVAIVPHAWPAPLPELWQRPDLVCGFMCGLPFAQRVAPVVPLVAPVPSPAAYGGQPRYRSELLVRADAGWQRIDDTFGHRIGWMARHSQSGYHAARHLLAPSAQTHGAPLFRASVGPLDTPMRALTALRDGEIDVTALDSYFLDLLRRHAPDRLDGLHTVACTPWTPNPLLVASTTLDDAARATLIDRLCGLHADAAYAPLLDAVLVARFVRPDPAAYAPLAVAAASNNGGYPELA</sequence>
<keyword evidence="1" id="KW-0732">Signal</keyword>
<dbReference type="EMBL" id="CP033970">
    <property type="protein sequence ID" value="AZG17051.1"/>
    <property type="molecule type" value="Genomic_DNA"/>
</dbReference>
<dbReference type="Proteomes" id="UP000270411">
    <property type="component" value="Chromosome 2"/>
</dbReference>
<feature type="signal peptide" evidence="1">
    <location>
        <begin position="1"/>
        <end position="18"/>
    </location>
</feature>